<organism evidence="1">
    <name type="scientific">Salix viminalis</name>
    <name type="common">Common osier</name>
    <name type="synonym">Basket willow</name>
    <dbReference type="NCBI Taxonomy" id="40686"/>
    <lineage>
        <taxon>Eukaryota</taxon>
        <taxon>Viridiplantae</taxon>
        <taxon>Streptophyta</taxon>
        <taxon>Embryophyta</taxon>
        <taxon>Tracheophyta</taxon>
        <taxon>Spermatophyta</taxon>
        <taxon>Magnoliopsida</taxon>
        <taxon>eudicotyledons</taxon>
        <taxon>Gunneridae</taxon>
        <taxon>Pentapetalae</taxon>
        <taxon>rosids</taxon>
        <taxon>fabids</taxon>
        <taxon>Malpighiales</taxon>
        <taxon>Salicaceae</taxon>
        <taxon>Saliceae</taxon>
        <taxon>Salix</taxon>
    </lineage>
</organism>
<evidence type="ECO:0000313" key="1">
    <source>
        <dbReference type="EMBL" id="VFU35640.1"/>
    </source>
</evidence>
<accession>A0A6N2LE73</accession>
<dbReference type="AlphaFoldDB" id="A0A6N2LE73"/>
<dbReference type="EMBL" id="CAADRP010001112">
    <property type="protein sequence ID" value="VFU35640.1"/>
    <property type="molecule type" value="Genomic_DNA"/>
</dbReference>
<gene>
    <name evidence="1" type="ORF">SVIM_LOCUS177459</name>
</gene>
<reference evidence="1" key="1">
    <citation type="submission" date="2019-03" db="EMBL/GenBank/DDBJ databases">
        <authorList>
            <person name="Mank J."/>
            <person name="Almeida P."/>
        </authorList>
    </citation>
    <scope>NUCLEOTIDE SEQUENCE</scope>
    <source>
        <strain evidence="1">78183</strain>
    </source>
</reference>
<name>A0A6N2LE73_SALVM</name>
<protein>
    <submittedName>
        <fullName evidence="1">Uncharacterized protein</fullName>
    </submittedName>
</protein>
<proteinExistence type="predicted"/>
<sequence length="180" mass="20882">MNFILHQFNIRPVQRKGDMSGLRLKSILMTESTLRKIYVGTWTYRPHQESLRKIKAHIRGSHVRPIYDIGASLARFSQLHPSRDHNWPCNSLVTGHIHVYGCPCCDDSPLEPGGKPHVFFLSVHQYMMSPTTPVGRKRNIEIRRPASEGRKELLFVHTLPCIPDMTSEKMERGREKRRMN</sequence>